<dbReference type="InterPro" id="IPR042204">
    <property type="entry name" value="2Fe-2S-bd_N"/>
</dbReference>
<gene>
    <name evidence="2" type="ORF">CEJ86_21590</name>
</gene>
<comment type="caution">
    <text evidence="2">The sequence shown here is derived from an EMBL/GenBank/DDBJ whole genome shotgun (WGS) entry which is preliminary data.</text>
</comment>
<dbReference type="Pfam" id="PF13510">
    <property type="entry name" value="Fer2_4"/>
    <property type="match status" value="1"/>
</dbReference>
<evidence type="ECO:0000256" key="1">
    <source>
        <dbReference type="ARBA" id="ARBA00023002"/>
    </source>
</evidence>
<dbReference type="GO" id="GO:0051536">
    <property type="term" value="F:iron-sulfur cluster binding"/>
    <property type="evidence" value="ECO:0007669"/>
    <property type="project" value="InterPro"/>
</dbReference>
<keyword evidence="1" id="KW-0560">Oxidoreductase</keyword>
<proteinExistence type="predicted"/>
<dbReference type="Gene3D" id="3.10.20.440">
    <property type="entry name" value="2Fe-2S iron-sulphur cluster binding domain, sarcosine oxidase, alpha subunit, N-terminal domain"/>
    <property type="match status" value="1"/>
</dbReference>
<organism evidence="2 3">
    <name type="scientific">Rhizobium meliloti</name>
    <name type="common">Ensifer meliloti</name>
    <name type="synonym">Sinorhizobium meliloti</name>
    <dbReference type="NCBI Taxonomy" id="382"/>
    <lineage>
        <taxon>Bacteria</taxon>
        <taxon>Pseudomonadati</taxon>
        <taxon>Pseudomonadota</taxon>
        <taxon>Alphaproteobacteria</taxon>
        <taxon>Hyphomicrobiales</taxon>
        <taxon>Rhizobiaceae</taxon>
        <taxon>Sinorhizobium/Ensifer group</taxon>
        <taxon>Sinorhizobium</taxon>
    </lineage>
</organism>
<dbReference type="SUPFAM" id="SSF54292">
    <property type="entry name" value="2Fe-2S ferredoxin-like"/>
    <property type="match status" value="1"/>
</dbReference>
<accession>A0A2J0YYV2</accession>
<reference evidence="2 3" key="1">
    <citation type="submission" date="2017-06" db="EMBL/GenBank/DDBJ databases">
        <title>Ensifer strains isolated from leguminous trees and herbs display diverse denitrification phenotypes with some acting as strong N2O sinks.</title>
        <authorList>
            <person name="Woliy K."/>
            <person name="Mania D."/>
            <person name="Bakken L.R."/>
            <person name="Frostegard A."/>
        </authorList>
    </citation>
    <scope>NUCLEOTIDE SEQUENCE [LARGE SCALE GENOMIC DNA]</scope>
    <source>
        <strain evidence="2 3">AC50a</strain>
    </source>
</reference>
<dbReference type="GO" id="GO:0016491">
    <property type="term" value="F:oxidoreductase activity"/>
    <property type="evidence" value="ECO:0007669"/>
    <property type="project" value="UniProtKB-KW"/>
</dbReference>
<evidence type="ECO:0000313" key="3">
    <source>
        <dbReference type="Proteomes" id="UP000231987"/>
    </source>
</evidence>
<sequence length="87" mass="9208">MTTVGIFFWRGAEVPFRAGESIAAALAGSNIHGFGKDPAGSQTRYFCGIGACQCCLVRVDGRATEACLEPVYDGMVVMALEDDDARS</sequence>
<dbReference type="AlphaFoldDB" id="A0A2J0YYV2"/>
<name>A0A2J0YYV2_RHIML</name>
<dbReference type="RefSeq" id="WP_100673325.1">
    <property type="nucleotide sequence ID" value="NZ_JAHVCT010000004.1"/>
</dbReference>
<dbReference type="EMBL" id="NJGD01000010">
    <property type="protein sequence ID" value="PJR13344.1"/>
    <property type="molecule type" value="Genomic_DNA"/>
</dbReference>
<protein>
    <submittedName>
        <fullName evidence="2">Ferredoxin</fullName>
    </submittedName>
</protein>
<evidence type="ECO:0000313" key="2">
    <source>
        <dbReference type="EMBL" id="PJR13344.1"/>
    </source>
</evidence>
<dbReference type="Proteomes" id="UP000231987">
    <property type="component" value="Unassembled WGS sequence"/>
</dbReference>
<dbReference type="InterPro" id="IPR036010">
    <property type="entry name" value="2Fe-2S_ferredoxin-like_sf"/>
</dbReference>